<keyword evidence="1" id="KW-0812">Transmembrane</keyword>
<dbReference type="Proteomes" id="UP000250347">
    <property type="component" value="Unassembled WGS sequence"/>
</dbReference>
<feature type="non-terminal residue" evidence="2">
    <location>
        <position position="50"/>
    </location>
</feature>
<feature type="transmembrane region" description="Helical" evidence="1">
    <location>
        <begin position="26"/>
        <end position="46"/>
    </location>
</feature>
<reference evidence="2 3" key="1">
    <citation type="submission" date="2018-06" db="EMBL/GenBank/DDBJ databases">
        <title>NTM in soil in Japan.</title>
        <authorList>
            <person name="Ohya K."/>
        </authorList>
    </citation>
    <scope>NUCLEOTIDE SEQUENCE [LARGE SCALE GENOMIC DNA]</scope>
    <source>
        <strain evidence="2 3">GF76</strain>
    </source>
</reference>
<evidence type="ECO:0000256" key="1">
    <source>
        <dbReference type="SAM" id="Phobius"/>
    </source>
</evidence>
<gene>
    <name evidence="2" type="ORF">DQP58_25140</name>
</gene>
<comment type="caution">
    <text evidence="2">The sequence shown here is derived from an EMBL/GenBank/DDBJ whole genome shotgun (WGS) entry which is preliminary data.</text>
</comment>
<sequence length="50" mass="5249">MTHVTAPTDGAAAQVLASSHTSLMHGWVPATIQVLAAVVLLLAVGWRSRR</sequence>
<dbReference type="AlphaFoldDB" id="A0A329KCZ0"/>
<protein>
    <submittedName>
        <fullName evidence="2">Esterase family protein</fullName>
    </submittedName>
</protein>
<organism evidence="2 3">
    <name type="scientific">Mycobacterium colombiense</name>
    <dbReference type="NCBI Taxonomy" id="339268"/>
    <lineage>
        <taxon>Bacteria</taxon>
        <taxon>Bacillati</taxon>
        <taxon>Actinomycetota</taxon>
        <taxon>Actinomycetes</taxon>
        <taxon>Mycobacteriales</taxon>
        <taxon>Mycobacteriaceae</taxon>
        <taxon>Mycobacterium</taxon>
        <taxon>Mycobacterium avium complex (MAC)</taxon>
    </lineage>
</organism>
<name>A0A329KCZ0_9MYCO</name>
<evidence type="ECO:0000313" key="3">
    <source>
        <dbReference type="Proteomes" id="UP000250347"/>
    </source>
</evidence>
<keyword evidence="1" id="KW-0472">Membrane</keyword>
<accession>A0A329KCZ0</accession>
<proteinExistence type="predicted"/>
<evidence type="ECO:0000313" key="2">
    <source>
        <dbReference type="EMBL" id="RAU89926.1"/>
    </source>
</evidence>
<dbReference type="EMBL" id="QMEU01000158">
    <property type="protein sequence ID" value="RAU89926.1"/>
    <property type="molecule type" value="Genomic_DNA"/>
</dbReference>
<keyword evidence="1" id="KW-1133">Transmembrane helix</keyword>